<organism evidence="2 3">
    <name type="scientific">Soonwooa buanensis</name>
    <dbReference type="NCBI Taxonomy" id="619805"/>
    <lineage>
        <taxon>Bacteria</taxon>
        <taxon>Pseudomonadati</taxon>
        <taxon>Bacteroidota</taxon>
        <taxon>Flavobacteriia</taxon>
        <taxon>Flavobacteriales</taxon>
        <taxon>Weeksellaceae</taxon>
        <taxon>Chryseobacterium group</taxon>
        <taxon>Soonwooa</taxon>
    </lineage>
</organism>
<keyword evidence="2" id="KW-0808">Transferase</keyword>
<protein>
    <submittedName>
        <fullName evidence="2">Glycosyltransferase involved in cell wall bisynthesis</fullName>
    </submittedName>
</protein>
<dbReference type="GO" id="GO:0044010">
    <property type="term" value="P:single-species biofilm formation"/>
    <property type="evidence" value="ECO:0007669"/>
    <property type="project" value="TreeGrafter"/>
</dbReference>
<dbReference type="PANTHER" id="PTHR43685:SF13">
    <property type="entry name" value="O ANTIGEN BIOSYNTHESIS RHAMNOSYLTRANSFERASE RFBN"/>
    <property type="match status" value="1"/>
</dbReference>
<sequence length="265" mass="30602">MKTSLLISTYNWPEALDVCLKSVMAQKILPDEILIADDGSKSTTKEIVEKYQKISKVPIVHIWHEDNGFELAKIRNKAIAKASGDYIVQIDGDLVLHPYFIADHKAFAKKNSFVRASRIYINDELSSEKLRTQNIKINPFAKGITNFFSSFRIPLLWKKFETNYKNTGDERWEIHGCNMAFWRDDAIEVNGYNEDFKGWGPEDKEFVARLLNAGKEKRFLKMGGLVFHIHHPINAKENLKKNEQIFEDAKKNGVKFCENGINQYL</sequence>
<dbReference type="PANTHER" id="PTHR43685">
    <property type="entry name" value="GLYCOSYLTRANSFERASE"/>
    <property type="match status" value="1"/>
</dbReference>
<feature type="domain" description="Glycosyltransferase 2-like" evidence="1">
    <location>
        <begin position="4"/>
        <end position="183"/>
    </location>
</feature>
<accession>A0A1T5FM52</accession>
<gene>
    <name evidence="2" type="ORF">SAMN05660477_02141</name>
</gene>
<dbReference type="OrthoDB" id="9801954at2"/>
<dbReference type="InterPro" id="IPR001173">
    <property type="entry name" value="Glyco_trans_2-like"/>
</dbReference>
<dbReference type="RefSeq" id="WP_079667363.1">
    <property type="nucleotide sequence ID" value="NZ_FUYZ01000007.1"/>
</dbReference>
<dbReference type="InterPro" id="IPR029044">
    <property type="entry name" value="Nucleotide-diphossugar_trans"/>
</dbReference>
<dbReference type="STRING" id="619805.SAMN05660477_02141"/>
<dbReference type="AlphaFoldDB" id="A0A1T5FM52"/>
<dbReference type="CDD" id="cd06420">
    <property type="entry name" value="GT2_Chondriotin_Pol_N"/>
    <property type="match status" value="1"/>
</dbReference>
<dbReference type="Gene3D" id="3.90.550.10">
    <property type="entry name" value="Spore Coat Polysaccharide Biosynthesis Protein SpsA, Chain A"/>
    <property type="match status" value="1"/>
</dbReference>
<keyword evidence="3" id="KW-1185">Reference proteome</keyword>
<dbReference type="SUPFAM" id="SSF53448">
    <property type="entry name" value="Nucleotide-diphospho-sugar transferases"/>
    <property type="match status" value="1"/>
</dbReference>
<dbReference type="GO" id="GO:0016740">
    <property type="term" value="F:transferase activity"/>
    <property type="evidence" value="ECO:0007669"/>
    <property type="project" value="UniProtKB-KW"/>
</dbReference>
<evidence type="ECO:0000259" key="1">
    <source>
        <dbReference type="Pfam" id="PF00535"/>
    </source>
</evidence>
<evidence type="ECO:0000313" key="3">
    <source>
        <dbReference type="Proteomes" id="UP000191112"/>
    </source>
</evidence>
<dbReference type="EMBL" id="FUYZ01000007">
    <property type="protein sequence ID" value="SKB97162.1"/>
    <property type="molecule type" value="Genomic_DNA"/>
</dbReference>
<dbReference type="Proteomes" id="UP000191112">
    <property type="component" value="Unassembled WGS sequence"/>
</dbReference>
<reference evidence="2 3" key="1">
    <citation type="submission" date="2017-02" db="EMBL/GenBank/DDBJ databases">
        <authorList>
            <person name="Peterson S.W."/>
        </authorList>
    </citation>
    <scope>NUCLEOTIDE SEQUENCE [LARGE SCALE GENOMIC DNA]</scope>
    <source>
        <strain evidence="2 3">DSM 22323</strain>
    </source>
</reference>
<dbReference type="InterPro" id="IPR050834">
    <property type="entry name" value="Glycosyltransf_2"/>
</dbReference>
<evidence type="ECO:0000313" key="2">
    <source>
        <dbReference type="EMBL" id="SKB97162.1"/>
    </source>
</evidence>
<dbReference type="Pfam" id="PF00535">
    <property type="entry name" value="Glycos_transf_2"/>
    <property type="match status" value="1"/>
</dbReference>
<proteinExistence type="predicted"/>
<name>A0A1T5FM52_9FLAO</name>